<dbReference type="OrthoDB" id="8351963at2"/>
<name>A0A512DU96_9PROT</name>
<dbReference type="EMBL" id="BJYZ01000019">
    <property type="protein sequence ID" value="GEO40042.1"/>
    <property type="molecule type" value="Genomic_DNA"/>
</dbReference>
<dbReference type="SUPFAM" id="SSF141452">
    <property type="entry name" value="Hcp1-like"/>
    <property type="match status" value="1"/>
</dbReference>
<dbReference type="AlphaFoldDB" id="A0A512DU96"/>
<sequence>MSFDAYLLFTQASKSGIHPKGESKLKTNAITLGDEWSFSLENKLNITSHTAGAGAGKAEFEAFTIKKQVDTASADLFVACGSGAHFDNVQLVLLKSTGDKGAGTQAQSNVFLTWTFSMLAVERIEWSYGDPAPDESIVFRFGACKIAYKKQDKTGQLADAGESAWSQIANSATDKVT</sequence>
<protein>
    <submittedName>
        <fullName evidence="1">Uncharacterized protein</fullName>
    </submittedName>
</protein>
<dbReference type="Pfam" id="PF05638">
    <property type="entry name" value="T6SS_HCP"/>
    <property type="match status" value="1"/>
</dbReference>
<keyword evidence="2" id="KW-1185">Reference proteome</keyword>
<organism evidence="1 2">
    <name type="scientific">Skermanella aerolata</name>
    <dbReference type="NCBI Taxonomy" id="393310"/>
    <lineage>
        <taxon>Bacteria</taxon>
        <taxon>Pseudomonadati</taxon>
        <taxon>Pseudomonadota</taxon>
        <taxon>Alphaproteobacteria</taxon>
        <taxon>Rhodospirillales</taxon>
        <taxon>Azospirillaceae</taxon>
        <taxon>Skermanella</taxon>
    </lineage>
</organism>
<reference evidence="1 2" key="1">
    <citation type="submission" date="2019-07" db="EMBL/GenBank/DDBJ databases">
        <title>Whole genome shotgun sequence of Skermanella aerolata NBRC 106429.</title>
        <authorList>
            <person name="Hosoyama A."/>
            <person name="Uohara A."/>
            <person name="Ohji S."/>
            <person name="Ichikawa N."/>
        </authorList>
    </citation>
    <scope>NUCLEOTIDE SEQUENCE [LARGE SCALE GENOMIC DNA]</scope>
    <source>
        <strain evidence="1 2">NBRC 106429</strain>
    </source>
</reference>
<dbReference type="InterPro" id="IPR008514">
    <property type="entry name" value="T6SS_Hcp"/>
</dbReference>
<dbReference type="RefSeq" id="WP_044432964.1">
    <property type="nucleotide sequence ID" value="NZ_BJYZ01000019.1"/>
</dbReference>
<dbReference type="Gene3D" id="2.30.110.20">
    <property type="entry name" value="Hcp1-like"/>
    <property type="match status" value="1"/>
</dbReference>
<evidence type="ECO:0000313" key="1">
    <source>
        <dbReference type="EMBL" id="GEO40042.1"/>
    </source>
</evidence>
<proteinExistence type="predicted"/>
<dbReference type="Proteomes" id="UP000321523">
    <property type="component" value="Unassembled WGS sequence"/>
</dbReference>
<evidence type="ECO:0000313" key="2">
    <source>
        <dbReference type="Proteomes" id="UP000321523"/>
    </source>
</evidence>
<dbReference type="InterPro" id="IPR036624">
    <property type="entry name" value="Hcp1-lik_sf"/>
</dbReference>
<comment type="caution">
    <text evidence="1">The sequence shown here is derived from an EMBL/GenBank/DDBJ whole genome shotgun (WGS) entry which is preliminary data.</text>
</comment>
<accession>A0A512DU96</accession>
<gene>
    <name evidence="1" type="ORF">SAE02_41900</name>
</gene>